<name>A0ABQ1LHY1_9SPHI</name>
<feature type="transmembrane region" description="Helical" evidence="1">
    <location>
        <begin position="382"/>
        <end position="405"/>
    </location>
</feature>
<organism evidence="2 3">
    <name type="scientific">Parapedobacter defluvii</name>
    <dbReference type="NCBI Taxonomy" id="2045106"/>
    <lineage>
        <taxon>Bacteria</taxon>
        <taxon>Pseudomonadati</taxon>
        <taxon>Bacteroidota</taxon>
        <taxon>Sphingobacteriia</taxon>
        <taxon>Sphingobacteriales</taxon>
        <taxon>Sphingobacteriaceae</taxon>
        <taxon>Parapedobacter</taxon>
    </lineage>
</organism>
<dbReference type="PANTHER" id="PTHR34219">
    <property type="entry name" value="IRON-REGULATED INNER MEMBRANE PROTEIN-RELATED"/>
    <property type="match status" value="1"/>
</dbReference>
<evidence type="ECO:0000256" key="1">
    <source>
        <dbReference type="SAM" id="Phobius"/>
    </source>
</evidence>
<reference evidence="3" key="1">
    <citation type="journal article" date="2019" name="Int. J. Syst. Evol. Microbiol.">
        <title>The Global Catalogue of Microorganisms (GCM) 10K type strain sequencing project: providing services to taxonomists for standard genome sequencing and annotation.</title>
        <authorList>
            <consortium name="The Broad Institute Genomics Platform"/>
            <consortium name="The Broad Institute Genome Sequencing Center for Infectious Disease"/>
            <person name="Wu L."/>
            <person name="Ma J."/>
        </authorList>
    </citation>
    <scope>NUCLEOTIDE SEQUENCE [LARGE SCALE GENOMIC DNA]</scope>
    <source>
        <strain evidence="3">CGMCC 1.15342</strain>
    </source>
</reference>
<protein>
    <recommendedName>
        <fullName evidence="4">PepSY domain-containing protein</fullName>
    </recommendedName>
</protein>
<dbReference type="Proteomes" id="UP000597338">
    <property type="component" value="Unassembled WGS sequence"/>
</dbReference>
<gene>
    <name evidence="2" type="ORF">GCM10011386_15070</name>
</gene>
<feature type="transmembrane region" description="Helical" evidence="1">
    <location>
        <begin position="348"/>
        <end position="370"/>
    </location>
</feature>
<dbReference type="RefSeq" id="WP_188749130.1">
    <property type="nucleotide sequence ID" value="NZ_BMIK01000003.1"/>
</dbReference>
<keyword evidence="1" id="KW-1133">Transmembrane helix</keyword>
<evidence type="ECO:0000313" key="3">
    <source>
        <dbReference type="Proteomes" id="UP000597338"/>
    </source>
</evidence>
<evidence type="ECO:0008006" key="4">
    <source>
        <dbReference type="Google" id="ProtNLM"/>
    </source>
</evidence>
<dbReference type="EMBL" id="BMIK01000003">
    <property type="protein sequence ID" value="GGC24055.1"/>
    <property type="molecule type" value="Genomic_DNA"/>
</dbReference>
<proteinExistence type="predicted"/>
<sequence>MAKQSGKAERNGKKWFWQLHHWVGLYTGILIGVLSLTGAVAVFIPEIDGLIQRYHYNALSSAPSNGLPQFSKSIDSLTRQFPDYRSWSIRLPHNPRHAAVLDMTIRPKTGRTQRMEFFIDIGKDRVLGHRKWQNSLANYLRQIHVRLYDGIWGRQLVGIGGIALAFVALTGLLIYGNFMKKQAWPNFRKTLDTRIRMADWHKILGMSALAFNLVIALTGAWLGLQPWLARWFDISAPRKYKSEILMEAKDDKEIVVDWDVALRASHEAFPDLKPLQLLVSSNGAGTITLRGNIPGTIYERDVNMIVLSKIDYKPLFKYDLREQPISHQLYYIQEALHFGDFGGLPLKVLYAILGLTSGFLSISGFVIFLFRRKKKMRKTDNPWKAIIVYTLLTILFLSFIAFITFTIGYNLASTIAEIVINTLLIGLISYALVRFSIKKFSQKRQFTSTSK</sequence>
<keyword evidence="1" id="KW-0472">Membrane</keyword>
<feature type="transmembrane region" description="Helical" evidence="1">
    <location>
        <begin position="21"/>
        <end position="44"/>
    </location>
</feature>
<feature type="transmembrane region" description="Helical" evidence="1">
    <location>
        <begin position="203"/>
        <end position="224"/>
    </location>
</feature>
<feature type="transmembrane region" description="Helical" evidence="1">
    <location>
        <begin position="156"/>
        <end position="178"/>
    </location>
</feature>
<dbReference type="InterPro" id="IPR005625">
    <property type="entry name" value="PepSY-ass_TM"/>
</dbReference>
<keyword evidence="3" id="KW-1185">Reference proteome</keyword>
<accession>A0ABQ1LHY1</accession>
<dbReference type="Pfam" id="PF03929">
    <property type="entry name" value="PepSY_TM"/>
    <property type="match status" value="1"/>
</dbReference>
<keyword evidence="1" id="KW-0812">Transmembrane</keyword>
<feature type="transmembrane region" description="Helical" evidence="1">
    <location>
        <begin position="411"/>
        <end position="433"/>
    </location>
</feature>
<evidence type="ECO:0000313" key="2">
    <source>
        <dbReference type="EMBL" id="GGC24055.1"/>
    </source>
</evidence>
<comment type="caution">
    <text evidence="2">The sequence shown here is derived from an EMBL/GenBank/DDBJ whole genome shotgun (WGS) entry which is preliminary data.</text>
</comment>